<dbReference type="STRING" id="882086.SacxiDRAFT_3533"/>
<dbReference type="Proteomes" id="UP000004691">
    <property type="component" value="Unassembled WGS sequence"/>
</dbReference>
<accession>I0V6H9</accession>
<gene>
    <name evidence="1" type="ORF">SacxiDRAFT_3533</name>
</gene>
<dbReference type="EMBL" id="JH636049">
    <property type="protein sequence ID" value="EID55732.1"/>
    <property type="molecule type" value="Genomic_DNA"/>
</dbReference>
<evidence type="ECO:0000313" key="1">
    <source>
        <dbReference type="EMBL" id="EID55732.1"/>
    </source>
</evidence>
<keyword evidence="2" id="KW-1185">Reference proteome</keyword>
<reference evidence="1 2" key="1">
    <citation type="submission" date="2012-01" db="EMBL/GenBank/DDBJ databases">
        <title>Improved High-Quality Draft sequence of Saccharomonospora xinjiangensis XJ-54.</title>
        <authorList>
            <consortium name="US DOE Joint Genome Institute"/>
            <person name="Lucas S."/>
            <person name="Han J."/>
            <person name="Lapidus A."/>
            <person name="Cheng J.-F."/>
            <person name="Goodwin L."/>
            <person name="Pitluck S."/>
            <person name="Peters L."/>
            <person name="Mikhailova N."/>
            <person name="Teshima H."/>
            <person name="Detter J.C."/>
            <person name="Han C."/>
            <person name="Tapia R."/>
            <person name="Land M."/>
            <person name="Hauser L."/>
            <person name="Kyrpides N."/>
            <person name="Ivanova N."/>
            <person name="Pagani I."/>
            <person name="Brambilla E.-M."/>
            <person name="Klenk H.-P."/>
            <person name="Woyke T."/>
        </authorList>
    </citation>
    <scope>NUCLEOTIDE SEQUENCE [LARGE SCALE GENOMIC DNA]</scope>
    <source>
        <strain evidence="1 2">XJ-54</strain>
    </source>
</reference>
<dbReference type="HOGENOM" id="CLU_3172869_0_0_11"/>
<sequence length="47" mass="4843">MYNPALAGGGTVSAAHRAARPYGKCGHACRKCGHDLSEPASETRVTS</sequence>
<name>I0V6H9_9PSEU</name>
<protein>
    <submittedName>
        <fullName evidence="1">Uncharacterized protein</fullName>
    </submittedName>
</protein>
<evidence type="ECO:0000313" key="2">
    <source>
        <dbReference type="Proteomes" id="UP000004691"/>
    </source>
</evidence>
<proteinExistence type="predicted"/>
<organism evidence="1 2">
    <name type="scientific">Saccharomonospora xinjiangensis XJ-54</name>
    <dbReference type="NCBI Taxonomy" id="882086"/>
    <lineage>
        <taxon>Bacteria</taxon>
        <taxon>Bacillati</taxon>
        <taxon>Actinomycetota</taxon>
        <taxon>Actinomycetes</taxon>
        <taxon>Pseudonocardiales</taxon>
        <taxon>Pseudonocardiaceae</taxon>
        <taxon>Saccharomonospora</taxon>
    </lineage>
</organism>
<dbReference type="AlphaFoldDB" id="I0V6H9"/>